<reference evidence="2" key="1">
    <citation type="submission" date="2013-10" db="EMBL/GenBank/DDBJ databases">
        <title>Genomic analysis of the causative agents of coccidiosis in chickens.</title>
        <authorList>
            <person name="Reid A.J."/>
            <person name="Blake D."/>
            <person name="Billington K."/>
            <person name="Browne H."/>
            <person name="Dunn M."/>
            <person name="Hung S."/>
            <person name="Kawahara F."/>
            <person name="Miranda-Saavedra D."/>
            <person name="Mourier T."/>
            <person name="Nagra H."/>
            <person name="Otto T.D."/>
            <person name="Rawlings N."/>
            <person name="Sanchez A."/>
            <person name="Sanders M."/>
            <person name="Subramaniam C."/>
            <person name="Tay Y."/>
            <person name="Dear P."/>
            <person name="Doerig C."/>
            <person name="Gruber A."/>
            <person name="Parkinson J."/>
            <person name="Shirley M."/>
            <person name="Wan K.L."/>
            <person name="Berriman M."/>
            <person name="Tomley F."/>
            <person name="Pain A."/>
        </authorList>
    </citation>
    <scope>NUCLEOTIDE SEQUENCE [LARGE SCALE GENOMIC DNA]</scope>
    <source>
        <strain evidence="2">Houghton</strain>
    </source>
</reference>
<proteinExistence type="predicted"/>
<reference evidence="2" key="2">
    <citation type="submission" date="2013-10" db="EMBL/GenBank/DDBJ databases">
        <authorList>
            <person name="Aslett M."/>
        </authorList>
    </citation>
    <scope>NUCLEOTIDE SEQUENCE [LARGE SCALE GENOMIC DNA]</scope>
    <source>
        <strain evidence="2">Houghton</strain>
    </source>
</reference>
<sequence>MNFLASQRLQDDDHSPPSKVPRLNGSPPSTSHPQEPVAAFLGRPSGVAVGDTGDALDADVRLESELVVDEVEHQRHTTGLQRGSSATAVQSSTFYAADAAARPSPSSFVSRADSAEEGVTPDAWLDESLAETGRVDHQTRQADLGRASAVPSTPLTAVQHLEHSEQGFDARVDVSERSALPAVPGTSSEGGEPCDAGDICLHPFVRLPVVNPENIRRKFRKDFALVPCLGKASPMDSYMILRDLFSKPSLTAVDIDKLLQETEMLANYATTRLARTYGRCTASYLVRKLSTLFMLFDHLVCSIELLGENMDTPSWWPEFVRKFSTEYHLPLTGRTRRERELSRLVNRLSSALATYKEGKRPPFREIIELKRTIIAEASAESQLTNPLWELWMAIAFMLVRAGRQLQLLFTESRQ</sequence>
<dbReference type="RefSeq" id="XP_013350545.1">
    <property type="nucleotide sequence ID" value="XM_013495091.1"/>
</dbReference>
<dbReference type="GeneID" id="25378431"/>
<protein>
    <submittedName>
        <fullName evidence="2">Uncharacterized protein</fullName>
    </submittedName>
</protein>
<feature type="region of interest" description="Disordered" evidence="1">
    <location>
        <begin position="98"/>
        <end position="122"/>
    </location>
</feature>
<gene>
    <name evidence="2" type="ORF">EMH_0036450</name>
</gene>
<dbReference type="EMBL" id="HG680532">
    <property type="protein sequence ID" value="CDJ27968.1"/>
    <property type="molecule type" value="Genomic_DNA"/>
</dbReference>
<dbReference type="OrthoDB" id="347378at2759"/>
<evidence type="ECO:0000313" key="3">
    <source>
        <dbReference type="Proteomes" id="UP000030744"/>
    </source>
</evidence>
<dbReference type="VEuPathDB" id="ToxoDB:EMH_0036450"/>
<evidence type="ECO:0000256" key="1">
    <source>
        <dbReference type="SAM" id="MobiDB-lite"/>
    </source>
</evidence>
<dbReference type="AlphaFoldDB" id="U6JWR9"/>
<accession>U6JWR9</accession>
<organism evidence="2 3">
    <name type="scientific">Eimeria mitis</name>
    <dbReference type="NCBI Taxonomy" id="44415"/>
    <lineage>
        <taxon>Eukaryota</taxon>
        <taxon>Sar</taxon>
        <taxon>Alveolata</taxon>
        <taxon>Apicomplexa</taxon>
        <taxon>Conoidasida</taxon>
        <taxon>Coccidia</taxon>
        <taxon>Eucoccidiorida</taxon>
        <taxon>Eimeriorina</taxon>
        <taxon>Eimeriidae</taxon>
        <taxon>Eimeria</taxon>
    </lineage>
</organism>
<evidence type="ECO:0000313" key="2">
    <source>
        <dbReference type="EMBL" id="CDJ27968.1"/>
    </source>
</evidence>
<feature type="region of interest" description="Disordered" evidence="1">
    <location>
        <begin position="1"/>
        <end position="52"/>
    </location>
</feature>
<dbReference type="Proteomes" id="UP000030744">
    <property type="component" value="Unassembled WGS sequence"/>
</dbReference>
<keyword evidence="3" id="KW-1185">Reference proteome</keyword>
<name>U6JWR9_9EIME</name>